<dbReference type="InterPro" id="IPR006665">
    <property type="entry name" value="OmpA-like"/>
</dbReference>
<evidence type="ECO:0000256" key="2">
    <source>
        <dbReference type="ARBA" id="ARBA00008914"/>
    </source>
</evidence>
<comment type="caution">
    <text evidence="10">The sequence shown here is derived from an EMBL/GenBank/DDBJ whole genome shotgun (WGS) entry which is preliminary data.</text>
</comment>
<dbReference type="PANTHER" id="PTHR30329:SF21">
    <property type="entry name" value="LIPOPROTEIN YIAD-RELATED"/>
    <property type="match status" value="1"/>
</dbReference>
<dbReference type="InterPro" id="IPR036737">
    <property type="entry name" value="OmpA-like_sf"/>
</dbReference>
<name>A0ABS5E9R4_9PROT</name>
<dbReference type="PROSITE" id="PS51123">
    <property type="entry name" value="OMPA_2"/>
    <property type="match status" value="1"/>
</dbReference>
<keyword evidence="5 8" id="KW-1133">Transmembrane helix</keyword>
<dbReference type="InterPro" id="IPR050330">
    <property type="entry name" value="Bact_OuterMem_StrucFunc"/>
</dbReference>
<evidence type="ECO:0000256" key="6">
    <source>
        <dbReference type="ARBA" id="ARBA00023136"/>
    </source>
</evidence>
<dbReference type="CDD" id="cd07185">
    <property type="entry name" value="OmpA_C-like"/>
    <property type="match status" value="1"/>
</dbReference>
<evidence type="ECO:0000259" key="9">
    <source>
        <dbReference type="PROSITE" id="PS51123"/>
    </source>
</evidence>
<evidence type="ECO:0000256" key="4">
    <source>
        <dbReference type="ARBA" id="ARBA00022692"/>
    </source>
</evidence>
<proteinExistence type="inferred from homology"/>
<dbReference type="Pfam" id="PF13677">
    <property type="entry name" value="MotB_plug"/>
    <property type="match status" value="1"/>
</dbReference>
<evidence type="ECO:0000256" key="7">
    <source>
        <dbReference type="PROSITE-ProRule" id="PRU00473"/>
    </source>
</evidence>
<comment type="subcellular location">
    <subcellularLocation>
        <location evidence="1">Cell membrane</location>
        <topology evidence="1">Single-pass membrane protein</topology>
    </subcellularLocation>
</comment>
<dbReference type="Proteomes" id="UP000677812">
    <property type="component" value="Unassembled WGS sequence"/>
</dbReference>
<accession>A0ABS5E9R4</accession>
<dbReference type="PANTHER" id="PTHR30329">
    <property type="entry name" value="STATOR ELEMENT OF FLAGELLAR MOTOR COMPLEX"/>
    <property type="match status" value="1"/>
</dbReference>
<keyword evidence="3" id="KW-1003">Cell membrane</keyword>
<organism evidence="10 11">
    <name type="scientific">Neokomagataea anthophila</name>
    <dbReference type="NCBI Taxonomy" id="2826925"/>
    <lineage>
        <taxon>Bacteria</taxon>
        <taxon>Pseudomonadati</taxon>
        <taxon>Pseudomonadota</taxon>
        <taxon>Alphaproteobacteria</taxon>
        <taxon>Acetobacterales</taxon>
        <taxon>Acetobacteraceae</taxon>
        <taxon>Neokomagataea</taxon>
    </lineage>
</organism>
<reference evidence="10 11" key="1">
    <citation type="submission" date="2021-04" db="EMBL/GenBank/DDBJ databases">
        <title>The complete genome sequence of Neokomagataea sp. TBRC 2177.</title>
        <authorList>
            <person name="Charoenyingcharoen P."/>
            <person name="Yukphan P."/>
        </authorList>
    </citation>
    <scope>NUCLEOTIDE SEQUENCE [LARGE SCALE GENOMIC DNA]</scope>
    <source>
        <strain evidence="10 11">TBRC 2177</strain>
    </source>
</reference>
<keyword evidence="11" id="KW-1185">Reference proteome</keyword>
<dbReference type="Pfam" id="PF00691">
    <property type="entry name" value="OmpA"/>
    <property type="match status" value="1"/>
</dbReference>
<protein>
    <submittedName>
        <fullName evidence="10">OmpA family protein</fullName>
    </submittedName>
</protein>
<evidence type="ECO:0000313" key="10">
    <source>
        <dbReference type="EMBL" id="MBR0560649.1"/>
    </source>
</evidence>
<feature type="domain" description="OmpA-like" evidence="9">
    <location>
        <begin position="181"/>
        <end position="298"/>
    </location>
</feature>
<dbReference type="SUPFAM" id="SSF103088">
    <property type="entry name" value="OmpA-like"/>
    <property type="match status" value="1"/>
</dbReference>
<keyword evidence="4 8" id="KW-0812">Transmembrane</keyword>
<dbReference type="EMBL" id="JAGRQH010000012">
    <property type="protein sequence ID" value="MBR0560649.1"/>
    <property type="molecule type" value="Genomic_DNA"/>
</dbReference>
<feature type="transmembrane region" description="Helical" evidence="8">
    <location>
        <begin position="31"/>
        <end position="50"/>
    </location>
</feature>
<comment type="similarity">
    <text evidence="2">Belongs to the MotB family.</text>
</comment>
<evidence type="ECO:0000256" key="3">
    <source>
        <dbReference type="ARBA" id="ARBA00022475"/>
    </source>
</evidence>
<evidence type="ECO:0000313" key="11">
    <source>
        <dbReference type="Proteomes" id="UP000677812"/>
    </source>
</evidence>
<dbReference type="RefSeq" id="WP_211683232.1">
    <property type="nucleotide sequence ID" value="NZ_JAGRQH010000012.1"/>
</dbReference>
<dbReference type="Gene3D" id="3.30.1330.60">
    <property type="entry name" value="OmpA-like domain"/>
    <property type="match status" value="1"/>
</dbReference>
<evidence type="ECO:0000256" key="8">
    <source>
        <dbReference type="SAM" id="Phobius"/>
    </source>
</evidence>
<sequence>MPTSPPTAKHKIIIKRYEVVEAAHHGGAWKIAYADFVTAMMAFFLVMWLINATTEEQRRGIASYFNPMAIQKDVPPPVDNMLGTEASPLATTAQTVVVHEGEFSGHHADSGRGAVTAKATDQSTQIVPLHEHEVHAGETPEHAAVARLAQAADDIKKAVLGNANLDAVRMQVSVTQGDDGLHIQMTDSEREPMFALGSVAPTRHARELLKTIAPYLMKLSGAISVAGYTDATPFHSGVLSNWQLASGRATSARDVLVQEGLPDWRFHSIIGYADRDLADKTHPFAPENRRVVLVVATH</sequence>
<evidence type="ECO:0000256" key="1">
    <source>
        <dbReference type="ARBA" id="ARBA00004162"/>
    </source>
</evidence>
<evidence type="ECO:0000256" key="5">
    <source>
        <dbReference type="ARBA" id="ARBA00022989"/>
    </source>
</evidence>
<keyword evidence="6 7" id="KW-0472">Membrane</keyword>
<gene>
    <name evidence="10" type="ORF">KB213_11375</name>
</gene>
<dbReference type="InterPro" id="IPR025713">
    <property type="entry name" value="MotB-like_N_dom"/>
</dbReference>